<dbReference type="Pfam" id="PF01590">
    <property type="entry name" value="GAF"/>
    <property type="match status" value="1"/>
</dbReference>
<dbReference type="SUPFAM" id="SSF55781">
    <property type="entry name" value="GAF domain-like"/>
    <property type="match status" value="1"/>
</dbReference>
<dbReference type="Gene3D" id="3.30.200.20">
    <property type="entry name" value="Phosphorylase Kinase, domain 1"/>
    <property type="match status" value="1"/>
</dbReference>
<comment type="caution">
    <text evidence="4">The sequence shown here is derived from an EMBL/GenBank/DDBJ whole genome shotgun (WGS) entry which is preliminary data.</text>
</comment>
<dbReference type="CDD" id="cd14014">
    <property type="entry name" value="STKc_PknB_like"/>
    <property type="match status" value="1"/>
</dbReference>
<name>A0A2T1C6V7_9CYAN</name>
<dbReference type="InterPro" id="IPR000719">
    <property type="entry name" value="Prot_kinase_dom"/>
</dbReference>
<dbReference type="InterPro" id="IPR053159">
    <property type="entry name" value="Hybrid_Histidine_Kinase"/>
</dbReference>
<reference evidence="4 5" key="2">
    <citation type="submission" date="2018-03" db="EMBL/GenBank/DDBJ databases">
        <title>The ancient ancestry and fast evolution of plastids.</title>
        <authorList>
            <person name="Moore K.R."/>
            <person name="Magnabosco C."/>
            <person name="Momper L."/>
            <person name="Gold D.A."/>
            <person name="Bosak T."/>
            <person name="Fournier G.P."/>
        </authorList>
    </citation>
    <scope>NUCLEOTIDE SEQUENCE [LARGE SCALE GENOMIC DNA]</scope>
    <source>
        <strain evidence="4 5">CCAP 1448/3</strain>
    </source>
</reference>
<dbReference type="InterPro" id="IPR003018">
    <property type="entry name" value="GAF"/>
</dbReference>
<dbReference type="InterPro" id="IPR027417">
    <property type="entry name" value="P-loop_NTPase"/>
</dbReference>
<dbReference type="FunFam" id="3.30.70.270:FF:000001">
    <property type="entry name" value="Diguanylate cyclase domain protein"/>
    <property type="match status" value="1"/>
</dbReference>
<feature type="domain" description="Protein kinase" evidence="2">
    <location>
        <begin position="7"/>
        <end position="270"/>
    </location>
</feature>
<dbReference type="Pfam" id="PF00069">
    <property type="entry name" value="Pkinase"/>
    <property type="match status" value="1"/>
</dbReference>
<dbReference type="NCBIfam" id="TIGR00254">
    <property type="entry name" value="GGDEF"/>
    <property type="match status" value="1"/>
</dbReference>
<dbReference type="Gene3D" id="3.40.50.300">
    <property type="entry name" value="P-loop containing nucleotide triphosphate hydrolases"/>
    <property type="match status" value="1"/>
</dbReference>
<keyword evidence="4" id="KW-0418">Kinase</keyword>
<dbReference type="Proteomes" id="UP000238762">
    <property type="component" value="Unassembled WGS sequence"/>
</dbReference>
<dbReference type="InterPro" id="IPR029016">
    <property type="entry name" value="GAF-like_dom_sf"/>
</dbReference>
<dbReference type="GO" id="GO:0004672">
    <property type="term" value="F:protein kinase activity"/>
    <property type="evidence" value="ECO:0007669"/>
    <property type="project" value="InterPro"/>
</dbReference>
<dbReference type="PANTHER" id="PTHR43642">
    <property type="entry name" value="HYBRID SIGNAL TRANSDUCTION HISTIDINE KINASE G"/>
    <property type="match status" value="1"/>
</dbReference>
<evidence type="ECO:0000313" key="4">
    <source>
        <dbReference type="EMBL" id="PSB03898.1"/>
    </source>
</evidence>
<dbReference type="Pfam" id="PF00990">
    <property type="entry name" value="GGDEF"/>
    <property type="match status" value="1"/>
</dbReference>
<dbReference type="InterPro" id="IPR000160">
    <property type="entry name" value="GGDEF_dom"/>
</dbReference>
<gene>
    <name evidence="4" type="ORF">C7B64_06320</name>
</gene>
<evidence type="ECO:0000259" key="2">
    <source>
        <dbReference type="PROSITE" id="PS50011"/>
    </source>
</evidence>
<proteinExistence type="predicted"/>
<dbReference type="SUPFAM" id="SSF52540">
    <property type="entry name" value="P-loop containing nucleoside triphosphate hydrolases"/>
    <property type="match status" value="1"/>
</dbReference>
<dbReference type="PROSITE" id="PS50887">
    <property type="entry name" value="GGDEF"/>
    <property type="match status" value="1"/>
</dbReference>
<reference evidence="4 5" key="1">
    <citation type="submission" date="2018-02" db="EMBL/GenBank/DDBJ databases">
        <authorList>
            <person name="Cohen D.B."/>
            <person name="Kent A.D."/>
        </authorList>
    </citation>
    <scope>NUCLEOTIDE SEQUENCE [LARGE SCALE GENOMIC DNA]</scope>
    <source>
        <strain evidence="4 5">CCAP 1448/3</strain>
    </source>
</reference>
<protein>
    <submittedName>
        <fullName evidence="4">Serine/threonine-protein kinase PknK</fullName>
    </submittedName>
</protein>
<evidence type="ECO:0000256" key="1">
    <source>
        <dbReference type="ARBA" id="ARBA00004167"/>
    </source>
</evidence>
<evidence type="ECO:0000259" key="3">
    <source>
        <dbReference type="PROSITE" id="PS50887"/>
    </source>
</evidence>
<organism evidence="4 5">
    <name type="scientific">Merismopedia glauca CCAP 1448/3</name>
    <dbReference type="NCBI Taxonomy" id="1296344"/>
    <lineage>
        <taxon>Bacteria</taxon>
        <taxon>Bacillati</taxon>
        <taxon>Cyanobacteriota</taxon>
        <taxon>Cyanophyceae</taxon>
        <taxon>Synechococcales</taxon>
        <taxon>Merismopediaceae</taxon>
        <taxon>Merismopedia</taxon>
    </lineage>
</organism>
<evidence type="ECO:0000313" key="5">
    <source>
        <dbReference type="Proteomes" id="UP000238762"/>
    </source>
</evidence>
<dbReference type="GO" id="GO:0016020">
    <property type="term" value="C:membrane"/>
    <property type="evidence" value="ECO:0007669"/>
    <property type="project" value="UniProtKB-SubCell"/>
</dbReference>
<sequence>MIQLSDITTLDKIYESHNSLVYRGIRQENGQLVILKLLKEDYPTPAEINRYQQEYQILCGLNIEGVIKAYELQKYRNSMAIVFEDFGGESLDILLKKRQLSVAEFLKIAIQITDILGEIHQHNIIHKDINPSNIVFNEQTGQLKIIDFGISTILSADSPLLTNPDIVEGTLAYISPEQTGRMNRAIDHRTDFYSLGITFYELLTKQLPFQTDEPIEMLHSHVARQPVLLSQINPGIPRTISAIAMKLLAKNPESRYQNAYGIKADLQKCLTQLKNNGKVELFFLGENDVSDKFQITKKLYGRDTELKKMLAAFERVSQGNIELMLIYGYSGVGKSALVAEIYEAITQKNSYFISGKFDQLQRGIPYGAVVAAFKELVQQLLTETEDKLQKWRKQLLDALGTSGQVIINVIPEVELIIGKQPPVLDLAPNESQNRFKILFQKFIKVFCQPNQPLVIFLDDLHWTDSATLKLMQSIMQDPEAKFLFLMGAYRENEVTPVHPLMVSLSAIQEMGKPVNYIPIHPLNLTHVNQLIADTLKCKTYKTKPLAELVYTKTQGNPFFINEFLKSLYREKLVSFHALKSPFTNRIIELNWRWSLEKIHRQDITDNVVEFMAQKIKNLPKETQKLLHLAACIGNKFDFKTLAIINYNHHQDIAEHLRPAINEELIFCLSGKAALMEVRTHKSSTKEAYEKQNLKSLNPSQLSGKFIHDRIQQAAYSLIPETQKKALHLQIGKLLLQHIQSEELDEKIFDIINQINVGIELVTNPSEREKFAQLNLLAGQKAKISVAHESALVYLNTGIELLAPDCWKSQYNLTLKLHIEAVESAYINSDIDQMQLLAKVVLQQAKTVLDKIRVYQVIIKVHIGQNQPLEAVKTAILVLKSLDVYFPEQPSLEEIGLELHRTKQKLGARTVAELIDLPIMTAPEKLAAMQIISSTISATYFACPEMMPLFIFAQVNLSLKYGNTPLSAPAYAHYGLILCGIFDEIDYGYKFGELALNLLAQIESTEVKAKTFHVVNGFVKHFKEPIKKTINLSVEAYQIGLETGDIEYAAHGASMYALHAYFIGRELKTLDIEFTVYSQMMCQLKQEADRDFIEIYHQAILNLIGQTENPCCLVGTAYDEEKMLPIHHEVNNRSSIYIINLQKSILSYLFGEFKLAFEQITTAADYVSGGIGSLLSVQFYFYNSLIKLAVYSETEQREQDLLLAQVDENQQKIKLWADYAPANHLHKFYLVEAERCRVLKQELKAMNYYDRAITLAKENEYLNDEALAYELATKFYLAQGKDLIAQAYFQESYYGYLKWGATAKVADLKQKYAQLIATSVATDSQTTRKPLIKITDSHSSAALDLDTVLKASQAISSEIVLDSLLKKLMKIIIENAGARVGCLISRDGDRLFIEAVDAVSDRQSQLWNQTSVEVRSPVSSSSLPLTILNYVNRTHESVVLNNASDEGKFTRDEYILKYKPKSILCTPLIHQGKLTSIVYLENNLTTGTFTAERLAMVNLLCSQAAISLENARLYAEQAEYAHTLAEKVAERTSELEKANQELSRIASLDGLTQVANRRRFDEFLAQEWKRSQREQQTLSLILGDVDFFKLYNDYYGHQNGDNCLQQVAQAMKRAVKRPADLVARYGGEEFVVILPNTEAQGAIIVAQALQKEVQNLKILHAKSQVSDYVTLSLGVSSMIPSLDSSPPDLIGIADAALYEAKKQGRDRYIIGV</sequence>
<dbReference type="Gene3D" id="3.30.70.270">
    <property type="match status" value="1"/>
</dbReference>
<keyword evidence="4" id="KW-0808">Transferase</keyword>
<dbReference type="GO" id="GO:0005524">
    <property type="term" value="F:ATP binding"/>
    <property type="evidence" value="ECO:0007669"/>
    <property type="project" value="InterPro"/>
</dbReference>
<dbReference type="SMART" id="SM00065">
    <property type="entry name" value="GAF"/>
    <property type="match status" value="1"/>
</dbReference>
<dbReference type="InterPro" id="IPR011009">
    <property type="entry name" value="Kinase-like_dom_sf"/>
</dbReference>
<feature type="domain" description="GGDEF" evidence="3">
    <location>
        <begin position="1575"/>
        <end position="1711"/>
    </location>
</feature>
<dbReference type="Gene3D" id="1.10.510.10">
    <property type="entry name" value="Transferase(Phosphotransferase) domain 1"/>
    <property type="match status" value="1"/>
</dbReference>
<dbReference type="PROSITE" id="PS50011">
    <property type="entry name" value="PROTEIN_KINASE_DOM"/>
    <property type="match status" value="1"/>
</dbReference>
<dbReference type="RefSeq" id="WP_106287806.1">
    <property type="nucleotide sequence ID" value="NZ_CAWNTC010000231.1"/>
</dbReference>
<dbReference type="OrthoDB" id="573511at2"/>
<keyword evidence="5" id="KW-1185">Reference proteome</keyword>
<dbReference type="EMBL" id="PVWJ01000022">
    <property type="protein sequence ID" value="PSB03898.1"/>
    <property type="molecule type" value="Genomic_DNA"/>
</dbReference>
<dbReference type="Pfam" id="PF13191">
    <property type="entry name" value="AAA_16"/>
    <property type="match status" value="1"/>
</dbReference>
<dbReference type="PANTHER" id="PTHR43642:SF1">
    <property type="entry name" value="HYBRID SIGNAL TRANSDUCTION HISTIDINE KINASE G"/>
    <property type="match status" value="1"/>
</dbReference>
<dbReference type="InterPro" id="IPR041664">
    <property type="entry name" value="AAA_16"/>
</dbReference>
<dbReference type="InterPro" id="IPR043128">
    <property type="entry name" value="Rev_trsase/Diguanyl_cyclase"/>
</dbReference>
<dbReference type="SUPFAM" id="SSF55073">
    <property type="entry name" value="Nucleotide cyclase"/>
    <property type="match status" value="1"/>
</dbReference>
<dbReference type="CDD" id="cd01949">
    <property type="entry name" value="GGDEF"/>
    <property type="match status" value="1"/>
</dbReference>
<dbReference type="Gene3D" id="3.30.450.40">
    <property type="match status" value="1"/>
</dbReference>
<accession>A0A2T1C6V7</accession>
<comment type="subcellular location">
    <subcellularLocation>
        <location evidence="1">Membrane</location>
        <topology evidence="1">Single-pass membrane protein</topology>
    </subcellularLocation>
</comment>
<dbReference type="SMART" id="SM00267">
    <property type="entry name" value="GGDEF"/>
    <property type="match status" value="1"/>
</dbReference>
<dbReference type="SUPFAM" id="SSF56112">
    <property type="entry name" value="Protein kinase-like (PK-like)"/>
    <property type="match status" value="1"/>
</dbReference>
<dbReference type="InterPro" id="IPR029787">
    <property type="entry name" value="Nucleotide_cyclase"/>
</dbReference>